<dbReference type="Gene3D" id="1.10.10.10">
    <property type="entry name" value="Winged helix-like DNA-binding domain superfamily/Winged helix DNA-binding domain"/>
    <property type="match status" value="1"/>
</dbReference>
<dbReference type="InterPro" id="IPR002182">
    <property type="entry name" value="NB-ARC"/>
</dbReference>
<dbReference type="SUPFAM" id="SSF52540">
    <property type="entry name" value="P-loop containing nucleoside triphosphate hydrolases"/>
    <property type="match status" value="1"/>
</dbReference>
<dbReference type="GO" id="GO:0005524">
    <property type="term" value="F:ATP binding"/>
    <property type="evidence" value="ECO:0007669"/>
    <property type="project" value="UniProtKB-KW"/>
</dbReference>
<dbReference type="Pfam" id="PF25019">
    <property type="entry name" value="LRR_R13L1-DRL21"/>
    <property type="match status" value="1"/>
</dbReference>
<feature type="coiled-coil region" evidence="6">
    <location>
        <begin position="41"/>
        <end position="92"/>
    </location>
</feature>
<evidence type="ECO:0000259" key="8">
    <source>
        <dbReference type="Pfam" id="PF18052"/>
    </source>
</evidence>
<evidence type="ECO:0008006" key="14">
    <source>
        <dbReference type="Google" id="ProtNLM"/>
    </source>
</evidence>
<feature type="domain" description="Disease resistance protein winged helix" evidence="9">
    <location>
        <begin position="429"/>
        <end position="495"/>
    </location>
</feature>
<feature type="domain" description="NB-ARC" evidence="7">
    <location>
        <begin position="175"/>
        <end position="346"/>
    </location>
</feature>
<keyword evidence="13" id="KW-1185">Reference proteome</keyword>
<dbReference type="GO" id="GO:0006952">
    <property type="term" value="P:defense response"/>
    <property type="evidence" value="ECO:0007669"/>
    <property type="project" value="UniProtKB-KW"/>
</dbReference>
<keyword evidence="4" id="KW-0611">Plant defense</keyword>
<dbReference type="InterPro" id="IPR058922">
    <property type="entry name" value="WHD_DRP"/>
</dbReference>
<evidence type="ECO:0000259" key="10">
    <source>
        <dbReference type="Pfam" id="PF23622"/>
    </source>
</evidence>
<dbReference type="FunFam" id="3.40.50.300:FF:001091">
    <property type="entry name" value="Probable disease resistance protein At1g61300"/>
    <property type="match status" value="1"/>
</dbReference>
<keyword evidence="3" id="KW-0547">Nucleotide-binding</keyword>
<dbReference type="SUPFAM" id="SSF52058">
    <property type="entry name" value="L domain-like"/>
    <property type="match status" value="2"/>
</dbReference>
<name>A0A540MQD5_MALBA</name>
<feature type="domain" description="At1g61320/AtMIF1 LRR" evidence="10">
    <location>
        <begin position="856"/>
        <end position="1031"/>
    </location>
</feature>
<evidence type="ECO:0000256" key="2">
    <source>
        <dbReference type="ARBA" id="ARBA00022737"/>
    </source>
</evidence>
<gene>
    <name evidence="12" type="ORF">C1H46_013539</name>
</gene>
<keyword evidence="5" id="KW-0067">ATP-binding</keyword>
<sequence length="1384" mass="158172">MALALVGGAALSGFFQQVFVKLDSQEVKNFIRGKKQTDGLLKKLRIELMSVNAVYDDAEQKQLRNPHVRLWLHELKEAVLDAEDLLDEIKTEVLRRKIEAEFGSSTSKVQDLISASLHAFDESVDTKIREILDTLSFNSKQKDAFGLKERCSHRISQTLPSTSLVEGSDVYGRDHEKETIIQLLLSDDVSCNKIGVIPIVGMGGIGKTTLAQLLYNDDRVKQHFNARAWVCVSDEFDVVKITQTIYASVTKQTSDTTDLNQLQVKLKDALAGKKFLFVLDDVWNENYNIWDSLKRPFESGAHGSKIIVTARNDGVASTMGTLQTHYLKHLLEEECWFLFSKHAFKDASVDPNLEEIGKKIVSKCKGLPLAAKSLGGLLRSESNVEEWENVLKSDIWELSEAKIDILPALWLSYQYLSPVLKRCFAYCSIFPKDYVFDKSKLILLWMAEDLLQPQKKTRLEDVGNKYFDDLISRSFFQYSSSNDCFIMHDLMHDLATYVCGEFCIRLEDHDFSLDVVSKGRHFSYMQYSSNVDSERFDTIYEAKHLRTFIFGRSYFQPRVQRVQLDLLFMLQCLRVLKLRGRDITELPDLISNLKHLRYLDLCYTPIHKLPDAVCSLYNLQTLLVSDCRYLAELPTNLRRLINLRHLDFRGTEIKKMPPHMGKLKDLQTFGGEFVLSKDVGGYIDELKGFQHLSGNLHISGLQNIKHAEDALEAKLRDKKLSEIHLKWEGDTADSQNDSRVLGNLQPNTNLKVLAIKGYGGIKFPGWLGDESFSNLITLRLENCGYCFSLPALGRLTSLKRLEIDGLNGVELVGSEFYGSAFKSLEFLSFCSMREWQEWCFPGGEEEEGGHFPNLCKLSLKNCPKLTGKLPLYYFPRLERLILQQVNIESLACSQECNKFNIELPSLQYLSIGWCKEFKSFPEESKFPSLQYLSIEWCKEFKSFPEESKFPSLKNLKIWECPEFVGFPHGGGLQAPNLKKMEINRCKKFRSLPEEMHASLPSLQSLTIEGSKEFKSFPEESKFPSLKNLEIRECPEFVGFPHGGGLQAPNLKKMEINRCKKFRSLPEEMHASLPSLQSLTIQGSKEFKSFPEESKFPSLDYLEIMDCPEFRSLPEEMHASLPSLQSLTIQGSKEFKSFPEESKFPSLDYLEILDCPEFRSLPEEMHASLPSLQSLTIQGCKEFKSFPEESKFPSLDYLEILDCPEFRSLPEEMHASLPSLQSLTIQGSKELESFPEGGLPSKLRSLSIRRCKKLMANRMRWGLQTLTSLERLDVGFSKCEEEEIGESFPEEWQLPTTLTYLGISGHRNLKTIDGKALRHLISLKELAIFYCPRLQSLPDEGLLTSLSRLVIYKCDLLTQRCQRDTGEDWAKISHIPKVLIDFREI</sequence>
<dbReference type="Proteomes" id="UP000315295">
    <property type="component" value="Unassembled WGS sequence"/>
</dbReference>
<dbReference type="InterPro" id="IPR027417">
    <property type="entry name" value="P-loop_NTPase"/>
</dbReference>
<evidence type="ECO:0000259" key="9">
    <source>
        <dbReference type="Pfam" id="PF23559"/>
    </source>
</evidence>
<evidence type="ECO:0000256" key="3">
    <source>
        <dbReference type="ARBA" id="ARBA00022741"/>
    </source>
</evidence>
<dbReference type="Pfam" id="PF23559">
    <property type="entry name" value="WHD_DRP"/>
    <property type="match status" value="1"/>
</dbReference>
<comment type="caution">
    <text evidence="12">The sequence shown here is derived from an EMBL/GenBank/DDBJ whole genome shotgun (WGS) entry which is preliminary data.</text>
</comment>
<dbReference type="PANTHER" id="PTHR36766">
    <property type="entry name" value="PLANT BROAD-SPECTRUM MILDEW RESISTANCE PROTEIN RPW8"/>
    <property type="match status" value="1"/>
</dbReference>
<dbReference type="InterPro" id="IPR032675">
    <property type="entry name" value="LRR_dom_sf"/>
</dbReference>
<dbReference type="Pfam" id="PF23622">
    <property type="entry name" value="LRR_At1g61320_AtMIF1"/>
    <property type="match status" value="1"/>
</dbReference>
<organism evidence="12 13">
    <name type="scientific">Malus baccata</name>
    <name type="common">Siberian crab apple</name>
    <name type="synonym">Pyrus baccata</name>
    <dbReference type="NCBI Taxonomy" id="106549"/>
    <lineage>
        <taxon>Eukaryota</taxon>
        <taxon>Viridiplantae</taxon>
        <taxon>Streptophyta</taxon>
        <taxon>Embryophyta</taxon>
        <taxon>Tracheophyta</taxon>
        <taxon>Spermatophyta</taxon>
        <taxon>Magnoliopsida</taxon>
        <taxon>eudicotyledons</taxon>
        <taxon>Gunneridae</taxon>
        <taxon>Pentapetalae</taxon>
        <taxon>rosids</taxon>
        <taxon>fabids</taxon>
        <taxon>Rosales</taxon>
        <taxon>Rosaceae</taxon>
        <taxon>Amygdaloideae</taxon>
        <taxon>Maleae</taxon>
        <taxon>Malus</taxon>
    </lineage>
</organism>
<evidence type="ECO:0000313" key="12">
    <source>
        <dbReference type="EMBL" id="TQE00999.1"/>
    </source>
</evidence>
<feature type="domain" description="Disease resistance N-terminal" evidence="8">
    <location>
        <begin position="16"/>
        <end position="104"/>
    </location>
</feature>
<dbReference type="Gene3D" id="3.40.50.300">
    <property type="entry name" value="P-loop containing nucleotide triphosphate hydrolases"/>
    <property type="match status" value="1"/>
</dbReference>
<evidence type="ECO:0000259" key="7">
    <source>
        <dbReference type="Pfam" id="PF00931"/>
    </source>
</evidence>
<dbReference type="Pfam" id="PF18052">
    <property type="entry name" value="Rx_N"/>
    <property type="match status" value="1"/>
</dbReference>
<evidence type="ECO:0000259" key="11">
    <source>
        <dbReference type="Pfam" id="PF25019"/>
    </source>
</evidence>
<accession>A0A540MQD5</accession>
<dbReference type="GO" id="GO:0043531">
    <property type="term" value="F:ADP binding"/>
    <property type="evidence" value="ECO:0007669"/>
    <property type="project" value="InterPro"/>
</dbReference>
<keyword evidence="6" id="KW-0175">Coiled coil</keyword>
<dbReference type="InterPro" id="IPR056789">
    <property type="entry name" value="LRR_R13L1-DRL21"/>
</dbReference>
<dbReference type="Gene3D" id="1.10.8.430">
    <property type="entry name" value="Helical domain of apoptotic protease-activating factors"/>
    <property type="match status" value="1"/>
</dbReference>
<feature type="domain" description="R13L1/DRL21-like LRR repeat region" evidence="11">
    <location>
        <begin position="683"/>
        <end position="805"/>
    </location>
</feature>
<evidence type="ECO:0000256" key="4">
    <source>
        <dbReference type="ARBA" id="ARBA00022821"/>
    </source>
</evidence>
<evidence type="ECO:0000256" key="6">
    <source>
        <dbReference type="SAM" id="Coils"/>
    </source>
</evidence>
<dbReference type="InterPro" id="IPR055357">
    <property type="entry name" value="LRR_At1g61320_AtMIF1"/>
</dbReference>
<proteinExistence type="predicted"/>
<protein>
    <recommendedName>
        <fullName evidence="14">Disease resistance RPP13-like protein 1</fullName>
    </recommendedName>
</protein>
<dbReference type="FunFam" id="1.10.10.10:FF:000322">
    <property type="entry name" value="Probable disease resistance protein At1g63360"/>
    <property type="match status" value="1"/>
</dbReference>
<dbReference type="InterPro" id="IPR036388">
    <property type="entry name" value="WH-like_DNA-bd_sf"/>
</dbReference>
<dbReference type="Gene3D" id="3.80.10.10">
    <property type="entry name" value="Ribonuclease Inhibitor"/>
    <property type="match status" value="5"/>
</dbReference>
<dbReference type="InterPro" id="IPR042197">
    <property type="entry name" value="Apaf_helical"/>
</dbReference>
<evidence type="ECO:0000256" key="1">
    <source>
        <dbReference type="ARBA" id="ARBA00022614"/>
    </source>
</evidence>
<evidence type="ECO:0000313" key="13">
    <source>
        <dbReference type="Proteomes" id="UP000315295"/>
    </source>
</evidence>
<evidence type="ECO:0000256" key="5">
    <source>
        <dbReference type="ARBA" id="ARBA00022840"/>
    </source>
</evidence>
<dbReference type="Gene3D" id="1.20.5.4130">
    <property type="match status" value="1"/>
</dbReference>
<dbReference type="GO" id="GO:0051707">
    <property type="term" value="P:response to other organism"/>
    <property type="evidence" value="ECO:0007669"/>
    <property type="project" value="UniProtKB-ARBA"/>
</dbReference>
<dbReference type="PRINTS" id="PR00364">
    <property type="entry name" value="DISEASERSIST"/>
</dbReference>
<dbReference type="InterPro" id="IPR041118">
    <property type="entry name" value="Rx_N"/>
</dbReference>
<reference evidence="12 13" key="1">
    <citation type="journal article" date="2019" name="G3 (Bethesda)">
        <title>Sequencing of a Wild Apple (Malus baccata) Genome Unravels the Differences Between Cultivated and Wild Apple Species Regarding Disease Resistance and Cold Tolerance.</title>
        <authorList>
            <person name="Chen X."/>
        </authorList>
    </citation>
    <scope>NUCLEOTIDE SEQUENCE [LARGE SCALE GENOMIC DNA]</scope>
    <source>
        <strain evidence="13">cv. Shandingzi</strain>
        <tissue evidence="12">Leaves</tissue>
    </source>
</reference>
<dbReference type="EMBL" id="VIEB01000204">
    <property type="protein sequence ID" value="TQE00999.1"/>
    <property type="molecule type" value="Genomic_DNA"/>
</dbReference>
<keyword evidence="2" id="KW-0677">Repeat</keyword>
<keyword evidence="1" id="KW-0433">Leucine-rich repeat</keyword>
<dbReference type="Pfam" id="PF00931">
    <property type="entry name" value="NB-ARC"/>
    <property type="match status" value="1"/>
</dbReference>
<dbReference type="PANTHER" id="PTHR36766:SF51">
    <property type="entry name" value="DISEASE RESISTANCE RPP13-LIKE PROTEIN 1"/>
    <property type="match status" value="1"/>
</dbReference>